<dbReference type="EMBL" id="FQUS01000001">
    <property type="protein sequence ID" value="SHE31690.1"/>
    <property type="molecule type" value="Genomic_DNA"/>
</dbReference>
<dbReference type="STRING" id="1194090.SAMN05443144_10139"/>
<keyword evidence="1 2" id="KW-0732">Signal</keyword>
<protein>
    <submittedName>
        <fullName evidence="4">Phospholipase/Carboxylesterase</fullName>
    </submittedName>
</protein>
<organism evidence="4 5">
    <name type="scientific">Fodinibius roseus</name>
    <dbReference type="NCBI Taxonomy" id="1194090"/>
    <lineage>
        <taxon>Bacteria</taxon>
        <taxon>Pseudomonadati</taxon>
        <taxon>Balneolota</taxon>
        <taxon>Balneolia</taxon>
        <taxon>Balneolales</taxon>
        <taxon>Balneolaceae</taxon>
        <taxon>Fodinibius</taxon>
    </lineage>
</organism>
<dbReference type="GO" id="GO:0016787">
    <property type="term" value="F:hydrolase activity"/>
    <property type="evidence" value="ECO:0007669"/>
    <property type="project" value="InterPro"/>
</dbReference>
<dbReference type="OrthoDB" id="9764953at2"/>
<dbReference type="Pfam" id="PF02230">
    <property type="entry name" value="Abhydrolase_2"/>
    <property type="match status" value="1"/>
</dbReference>
<evidence type="ECO:0000313" key="5">
    <source>
        <dbReference type="Proteomes" id="UP000184041"/>
    </source>
</evidence>
<dbReference type="Gene3D" id="3.40.50.1820">
    <property type="entry name" value="alpha/beta hydrolase"/>
    <property type="match status" value="1"/>
</dbReference>
<feature type="signal peptide" evidence="2">
    <location>
        <begin position="1"/>
        <end position="24"/>
    </location>
</feature>
<evidence type="ECO:0000256" key="1">
    <source>
        <dbReference type="ARBA" id="ARBA00022729"/>
    </source>
</evidence>
<keyword evidence="5" id="KW-1185">Reference proteome</keyword>
<dbReference type="AlphaFoldDB" id="A0A1M4SHM1"/>
<dbReference type="SUPFAM" id="SSF53474">
    <property type="entry name" value="alpha/beta-Hydrolases"/>
    <property type="match status" value="1"/>
</dbReference>
<dbReference type="InterPro" id="IPR050955">
    <property type="entry name" value="Plant_Biomass_Hydrol_Est"/>
</dbReference>
<sequence length="281" mass="31700">MIVKRVFFWGLLLLIVSFPAVSMAQITDFKAHTYENGEGNELNYRMLKPAGYDSSKSYPLVLFLHGAGERGSDNFSQLKWGVHHFADPGFREQYPAFVVAPQVPEDEYWSWLNLDRDSTSASSFVAPMRETPTRPMQLTIELLDQLQEEYAVDADRLYVTGLSMGGFGTFALIERFPGKFAAAVPICGGGDAARAFLLKEMPIWVFHGTEDQAVDVRYSRTMVEAIQLAGGSPGYTEYPDAGHVEAWVQAYRDPTLYEWMFSKSKQERKEKGSSPNYNDKE</sequence>
<evidence type="ECO:0000313" key="4">
    <source>
        <dbReference type="EMBL" id="SHE31690.1"/>
    </source>
</evidence>
<dbReference type="RefSeq" id="WP_073058806.1">
    <property type="nucleotide sequence ID" value="NZ_FQUS01000001.1"/>
</dbReference>
<dbReference type="PANTHER" id="PTHR43037:SF1">
    <property type="entry name" value="BLL1128 PROTEIN"/>
    <property type="match status" value="1"/>
</dbReference>
<name>A0A1M4SHM1_9BACT</name>
<feature type="chain" id="PRO_5013381887" evidence="2">
    <location>
        <begin position="25"/>
        <end position="281"/>
    </location>
</feature>
<dbReference type="InterPro" id="IPR029058">
    <property type="entry name" value="AB_hydrolase_fold"/>
</dbReference>
<evidence type="ECO:0000259" key="3">
    <source>
        <dbReference type="Pfam" id="PF02230"/>
    </source>
</evidence>
<feature type="domain" description="Phospholipase/carboxylesterase/thioesterase" evidence="3">
    <location>
        <begin position="55"/>
        <end position="244"/>
    </location>
</feature>
<gene>
    <name evidence="4" type="ORF">SAMN05443144_10139</name>
</gene>
<dbReference type="InterPro" id="IPR003140">
    <property type="entry name" value="PLipase/COase/thioEstase"/>
</dbReference>
<proteinExistence type="predicted"/>
<dbReference type="PANTHER" id="PTHR43037">
    <property type="entry name" value="UNNAMED PRODUCT-RELATED"/>
    <property type="match status" value="1"/>
</dbReference>
<evidence type="ECO:0000256" key="2">
    <source>
        <dbReference type="SAM" id="SignalP"/>
    </source>
</evidence>
<dbReference type="Proteomes" id="UP000184041">
    <property type="component" value="Unassembled WGS sequence"/>
</dbReference>
<reference evidence="4 5" key="1">
    <citation type="submission" date="2016-11" db="EMBL/GenBank/DDBJ databases">
        <authorList>
            <person name="Jaros S."/>
            <person name="Januszkiewicz K."/>
            <person name="Wedrychowicz H."/>
        </authorList>
    </citation>
    <scope>NUCLEOTIDE SEQUENCE [LARGE SCALE GENOMIC DNA]</scope>
    <source>
        <strain evidence="4 5">DSM 21986</strain>
    </source>
</reference>
<accession>A0A1M4SHM1</accession>